<reference evidence="1" key="2">
    <citation type="journal article" date="2015" name="Fish Shellfish Immunol.">
        <title>Early steps in the European eel (Anguilla anguilla)-Vibrio vulnificus interaction in the gills: Role of the RtxA13 toxin.</title>
        <authorList>
            <person name="Callol A."/>
            <person name="Pajuelo D."/>
            <person name="Ebbesson L."/>
            <person name="Teles M."/>
            <person name="MacKenzie S."/>
            <person name="Amaro C."/>
        </authorList>
    </citation>
    <scope>NUCLEOTIDE SEQUENCE</scope>
</reference>
<organism evidence="1">
    <name type="scientific">Anguilla anguilla</name>
    <name type="common">European freshwater eel</name>
    <name type="synonym">Muraena anguilla</name>
    <dbReference type="NCBI Taxonomy" id="7936"/>
    <lineage>
        <taxon>Eukaryota</taxon>
        <taxon>Metazoa</taxon>
        <taxon>Chordata</taxon>
        <taxon>Craniata</taxon>
        <taxon>Vertebrata</taxon>
        <taxon>Euteleostomi</taxon>
        <taxon>Actinopterygii</taxon>
        <taxon>Neopterygii</taxon>
        <taxon>Teleostei</taxon>
        <taxon>Anguilliformes</taxon>
        <taxon>Anguillidae</taxon>
        <taxon>Anguilla</taxon>
    </lineage>
</organism>
<evidence type="ECO:0000313" key="1">
    <source>
        <dbReference type="EMBL" id="JAH56814.1"/>
    </source>
</evidence>
<dbReference type="AlphaFoldDB" id="A0A0E9TT13"/>
<proteinExistence type="predicted"/>
<reference evidence="1" key="1">
    <citation type="submission" date="2014-11" db="EMBL/GenBank/DDBJ databases">
        <authorList>
            <person name="Amaro Gonzalez C."/>
        </authorList>
    </citation>
    <scope>NUCLEOTIDE SEQUENCE</scope>
</reference>
<dbReference type="EMBL" id="GBXM01051763">
    <property type="protein sequence ID" value="JAH56814.1"/>
    <property type="molecule type" value="Transcribed_RNA"/>
</dbReference>
<name>A0A0E9TT13_ANGAN</name>
<accession>A0A0E9TT13</accession>
<protein>
    <submittedName>
        <fullName evidence="1">Uncharacterized protein</fullName>
    </submittedName>
</protein>
<sequence>MHVWCTPRERYQKILVESMPRCIEAVLAAHGGPTPY</sequence>